<dbReference type="Proteomes" id="UP000319486">
    <property type="component" value="Unassembled WGS sequence"/>
</dbReference>
<dbReference type="EMBL" id="RCZO01000006">
    <property type="protein sequence ID" value="TPG08303.1"/>
    <property type="molecule type" value="Genomic_DNA"/>
</dbReference>
<evidence type="ECO:0000313" key="1">
    <source>
        <dbReference type="EMBL" id="TPG08303.1"/>
    </source>
</evidence>
<accession>A0A502C668</accession>
<gene>
    <name evidence="1" type="ORF">EAH88_11765</name>
</gene>
<name>A0A502C668_9GAMM</name>
<organism evidence="1 2">
    <name type="scientific">Rhodanobacter glycinis</name>
    <dbReference type="NCBI Taxonomy" id="582702"/>
    <lineage>
        <taxon>Bacteria</taxon>
        <taxon>Pseudomonadati</taxon>
        <taxon>Pseudomonadota</taxon>
        <taxon>Gammaproteobacteria</taxon>
        <taxon>Lysobacterales</taxon>
        <taxon>Rhodanobacteraceae</taxon>
        <taxon>Rhodanobacter</taxon>
    </lineage>
</organism>
<sequence>MNTQIIDHGELDYLTPAPTETDKAIADAARHAMAEQRYYLNTQERLRQERVKSRALYEQGERDFHVNKTDGQA</sequence>
<evidence type="ECO:0000313" key="2">
    <source>
        <dbReference type="Proteomes" id="UP000319486"/>
    </source>
</evidence>
<keyword evidence="2" id="KW-1185">Reference proteome</keyword>
<protein>
    <submittedName>
        <fullName evidence="1">Uncharacterized protein</fullName>
    </submittedName>
</protein>
<dbReference type="AlphaFoldDB" id="A0A502C668"/>
<dbReference type="RefSeq" id="WP_140652844.1">
    <property type="nucleotide sequence ID" value="NZ_RCZO01000006.1"/>
</dbReference>
<reference evidence="1 2" key="1">
    <citation type="journal article" date="2019" name="Environ. Microbiol.">
        <title>Species interactions and distinct microbial communities in high Arctic permafrost affected cryosols are associated with the CH4 and CO2 gas fluxes.</title>
        <authorList>
            <person name="Altshuler I."/>
            <person name="Hamel J."/>
            <person name="Turney S."/>
            <person name="Magnuson E."/>
            <person name="Levesque R."/>
            <person name="Greer C."/>
            <person name="Whyte L.G."/>
        </authorList>
    </citation>
    <scope>NUCLEOTIDE SEQUENCE [LARGE SCALE GENOMIC DNA]</scope>
    <source>
        <strain evidence="1 2">S13Y</strain>
    </source>
</reference>
<comment type="caution">
    <text evidence="1">The sequence shown here is derived from an EMBL/GenBank/DDBJ whole genome shotgun (WGS) entry which is preliminary data.</text>
</comment>
<proteinExistence type="predicted"/>